<gene>
    <name evidence="1" type="ORF">STURON_00481</name>
</gene>
<protein>
    <submittedName>
        <fullName evidence="1">Uncharacterized protein</fullName>
    </submittedName>
</protein>
<dbReference type="PATRIC" id="fig|216946.3.peg.483"/>
<proteinExistence type="predicted"/>
<organism evidence="1 2">
    <name type="scientific">Spiroplasma turonicum</name>
    <dbReference type="NCBI Taxonomy" id="216946"/>
    <lineage>
        <taxon>Bacteria</taxon>
        <taxon>Bacillati</taxon>
        <taxon>Mycoplasmatota</taxon>
        <taxon>Mollicutes</taxon>
        <taxon>Entomoplasmatales</taxon>
        <taxon>Spiroplasmataceae</taxon>
        <taxon>Spiroplasma</taxon>
    </lineage>
</organism>
<accession>A0A0K1P756</accession>
<dbReference type="Proteomes" id="UP000067243">
    <property type="component" value="Chromosome"/>
</dbReference>
<sequence>MEHKIADRNYFLEKLQKDKEINNILEGLTNQEKKDALKDIQEIRKILHLKEAVDKQIIKEYSDHIIVPTGTEDTLIRELNIFNKQMYSDYPTFYTLDFDDLEKKDEKELKTIIKPQSIIQEKTFKKNILNLSQPHIQESTQDFSNLSEDIIDIKNDNVIQDANEEKNELFETFKNFETVLSNNPVKIKVEHFDNLLVDYKTEGKELLNNQSDLVVNSEDEKRIVISSIKESLENGNYHKLNLKKSFSLSYSKYMQRLKNLKKNIIKTYGSEIFTRIKNVIQEENALYSNIDRSNKIKQLNLKKFKYKKRKTKF</sequence>
<dbReference type="AlphaFoldDB" id="A0A0K1P756"/>
<reference evidence="1 2" key="1">
    <citation type="journal article" date="2015" name="Genome Announc.">
        <title>Complete Genome Sequence of Spiroplasma turonicum Strain Tab4cT, a Parasite of a Horse Fly, Haematopota sp. (Diptera: Tabanidae).</title>
        <authorList>
            <person name="Davis R.E."/>
            <person name="Shao J."/>
            <person name="Zhao Y."/>
            <person name="Gasparich G.E."/>
            <person name="Gaynor B.J."/>
            <person name="Donofrio N."/>
        </authorList>
    </citation>
    <scope>NUCLEOTIDE SEQUENCE [LARGE SCALE GENOMIC DNA]</scope>
    <source>
        <strain evidence="1 2">Tab4c</strain>
    </source>
</reference>
<dbReference type="EMBL" id="CP012328">
    <property type="protein sequence ID" value="AKU79727.1"/>
    <property type="molecule type" value="Genomic_DNA"/>
</dbReference>
<keyword evidence="2" id="KW-1185">Reference proteome</keyword>
<evidence type="ECO:0000313" key="1">
    <source>
        <dbReference type="EMBL" id="AKU79727.1"/>
    </source>
</evidence>
<dbReference type="KEGG" id="stur:STURON_00481"/>
<name>A0A0K1P756_9MOLU</name>
<evidence type="ECO:0000313" key="2">
    <source>
        <dbReference type="Proteomes" id="UP000067243"/>
    </source>
</evidence>
<dbReference type="RefSeq" id="WP_075048321.1">
    <property type="nucleotide sequence ID" value="NZ_CP012328.1"/>
</dbReference>
<dbReference type="OrthoDB" id="389317at2"/>
<dbReference type="STRING" id="216946.STURO_v1c04790"/>